<protein>
    <submittedName>
        <fullName evidence="2">S26 family signal peptidase</fullName>
    </submittedName>
</protein>
<dbReference type="Gene3D" id="2.10.109.10">
    <property type="entry name" value="Umud Fragment, subunit A"/>
    <property type="match status" value="1"/>
</dbReference>
<name>A0ABY4ZSA2_9CAUL</name>
<keyword evidence="3" id="KW-1185">Reference proteome</keyword>
<sequence>MSRRFVLAASGLGLIALALPRLLDPAPRLVWNATRSVPIGLWRITPGAVVSVGDTVLAWAPDPARRLAAARGYLPSNVPLLKTVAATGGDTVCARGPEILVNGMVVAVRKARDRRGRRLPGWQGCQRLANGAVLLVNPAPDSFDGRYFGPVPATAIIGKARPLWLP</sequence>
<dbReference type="InterPro" id="IPR036286">
    <property type="entry name" value="LexA/Signal_pep-like_sf"/>
</dbReference>
<dbReference type="Pfam" id="PF10502">
    <property type="entry name" value="Peptidase_S26"/>
    <property type="match status" value="1"/>
</dbReference>
<dbReference type="SUPFAM" id="SSF51306">
    <property type="entry name" value="LexA/Signal peptidase"/>
    <property type="match status" value="1"/>
</dbReference>
<evidence type="ECO:0000313" key="2">
    <source>
        <dbReference type="EMBL" id="USQ95259.1"/>
    </source>
</evidence>
<organism evidence="2 3">
    <name type="scientific">Caulobacter segnis</name>
    <dbReference type="NCBI Taxonomy" id="88688"/>
    <lineage>
        <taxon>Bacteria</taxon>
        <taxon>Pseudomonadati</taxon>
        <taxon>Pseudomonadota</taxon>
        <taxon>Alphaproteobacteria</taxon>
        <taxon>Caulobacterales</taxon>
        <taxon>Caulobacteraceae</taxon>
        <taxon>Caulobacter</taxon>
    </lineage>
</organism>
<evidence type="ECO:0000259" key="1">
    <source>
        <dbReference type="Pfam" id="PF10502"/>
    </source>
</evidence>
<reference evidence="2 3" key="1">
    <citation type="submission" date="2022-04" db="EMBL/GenBank/DDBJ databases">
        <title>Genome sequence of soybean root-associated Caulobacter segnis RL271.</title>
        <authorList>
            <person name="Longley R."/>
            <person name="Bonito G."/>
            <person name="Trigodet F."/>
            <person name="Crosson S."/>
            <person name="Fiebig A."/>
        </authorList>
    </citation>
    <scope>NUCLEOTIDE SEQUENCE [LARGE SCALE GENOMIC DNA]</scope>
    <source>
        <strain evidence="2 3">RL271</strain>
    </source>
</reference>
<accession>A0ABY4ZSA2</accession>
<dbReference type="Proteomes" id="UP001057520">
    <property type="component" value="Chromosome"/>
</dbReference>
<dbReference type="EMBL" id="CP096040">
    <property type="protein sequence ID" value="USQ95259.1"/>
    <property type="molecule type" value="Genomic_DNA"/>
</dbReference>
<gene>
    <name evidence="2" type="ORF">MZV50_22355</name>
</gene>
<proteinExistence type="predicted"/>
<evidence type="ECO:0000313" key="3">
    <source>
        <dbReference type="Proteomes" id="UP001057520"/>
    </source>
</evidence>
<dbReference type="InterPro" id="IPR019533">
    <property type="entry name" value="Peptidase_S26"/>
</dbReference>
<feature type="domain" description="Peptidase S26" evidence="1">
    <location>
        <begin position="11"/>
        <end position="164"/>
    </location>
</feature>